<keyword evidence="3" id="KW-1185">Reference proteome</keyword>
<dbReference type="EMBL" id="BAQW01000009">
    <property type="protein sequence ID" value="GBR13302.1"/>
    <property type="molecule type" value="Genomic_DNA"/>
</dbReference>
<feature type="region of interest" description="Disordered" evidence="1">
    <location>
        <begin position="1"/>
        <end position="21"/>
    </location>
</feature>
<protein>
    <submittedName>
        <fullName evidence="2">Uncharacterized protein</fullName>
    </submittedName>
</protein>
<proteinExistence type="predicted"/>
<comment type="caution">
    <text evidence="2">The sequence shown here is derived from an EMBL/GenBank/DDBJ whole genome shotgun (WGS) entry which is preliminary data.</text>
</comment>
<feature type="compositionally biased region" description="Basic residues" evidence="1">
    <location>
        <begin position="1"/>
        <end position="10"/>
    </location>
</feature>
<evidence type="ECO:0000256" key="1">
    <source>
        <dbReference type="SAM" id="MobiDB-lite"/>
    </source>
</evidence>
<gene>
    <name evidence="2" type="ORF">AA0228_1974</name>
</gene>
<dbReference type="Proteomes" id="UP001061070">
    <property type="component" value="Unassembled WGS sequence"/>
</dbReference>
<sequence>MQNQHAKKHEHGSTHATQSGQTWQTKLFEICQKSLHLKPQLIEANLSSDLSGNSTLPIHMRVTLNAAITDEHCV</sequence>
<evidence type="ECO:0000313" key="2">
    <source>
        <dbReference type="EMBL" id="GBR13302.1"/>
    </source>
</evidence>
<organism evidence="2 3">
    <name type="scientific">Gluconobacter frateurii NRIC 0228</name>
    <dbReference type="NCBI Taxonomy" id="1307946"/>
    <lineage>
        <taxon>Bacteria</taxon>
        <taxon>Pseudomonadati</taxon>
        <taxon>Pseudomonadota</taxon>
        <taxon>Alphaproteobacteria</taxon>
        <taxon>Acetobacterales</taxon>
        <taxon>Acetobacteraceae</taxon>
        <taxon>Gluconobacter</taxon>
    </lineage>
</organism>
<name>A0ABQ0QCS1_9PROT</name>
<evidence type="ECO:0000313" key="3">
    <source>
        <dbReference type="Proteomes" id="UP001061070"/>
    </source>
</evidence>
<reference evidence="2" key="1">
    <citation type="submission" date="2013-04" db="EMBL/GenBank/DDBJ databases">
        <title>The genome sequencing project of 58 acetic acid bacteria.</title>
        <authorList>
            <person name="Okamoto-Kainuma A."/>
            <person name="Ishikawa M."/>
            <person name="Umino S."/>
            <person name="Koizumi Y."/>
            <person name="Shiwa Y."/>
            <person name="Yoshikawa H."/>
            <person name="Matsutani M."/>
            <person name="Matsushita K."/>
        </authorList>
    </citation>
    <scope>NUCLEOTIDE SEQUENCE</scope>
    <source>
        <strain evidence="2">NRIC 0228</strain>
    </source>
</reference>
<accession>A0ABQ0QCS1</accession>